<reference evidence="1" key="1">
    <citation type="journal article" date="2014" name="Int. J. Syst. Evol. Microbiol.">
        <title>Complete genome sequence of Corynebacterium casei LMG S-19264T (=DSM 44701T), isolated from a smear-ripened cheese.</title>
        <authorList>
            <consortium name="US DOE Joint Genome Institute (JGI-PGF)"/>
            <person name="Walter F."/>
            <person name="Albersmeier A."/>
            <person name="Kalinowski J."/>
            <person name="Ruckert C."/>
        </authorList>
    </citation>
    <scope>NUCLEOTIDE SEQUENCE</scope>
    <source>
        <strain evidence="1">KCTC 42651</strain>
    </source>
</reference>
<dbReference type="Proteomes" id="UP000630353">
    <property type="component" value="Unassembled WGS sequence"/>
</dbReference>
<name>A0A918XPG6_9PROT</name>
<comment type="caution">
    <text evidence="1">The sequence shown here is derived from an EMBL/GenBank/DDBJ whole genome shotgun (WGS) entry which is preliminary data.</text>
</comment>
<accession>A0A918XPG6</accession>
<reference evidence="1" key="2">
    <citation type="submission" date="2020-09" db="EMBL/GenBank/DDBJ databases">
        <authorList>
            <person name="Sun Q."/>
            <person name="Kim S."/>
        </authorList>
    </citation>
    <scope>NUCLEOTIDE SEQUENCE</scope>
    <source>
        <strain evidence="1">KCTC 42651</strain>
    </source>
</reference>
<organism evidence="1 2">
    <name type="scientific">Thalassobaculum fulvum</name>
    <dbReference type="NCBI Taxonomy" id="1633335"/>
    <lineage>
        <taxon>Bacteria</taxon>
        <taxon>Pseudomonadati</taxon>
        <taxon>Pseudomonadota</taxon>
        <taxon>Alphaproteobacteria</taxon>
        <taxon>Rhodospirillales</taxon>
        <taxon>Thalassobaculaceae</taxon>
        <taxon>Thalassobaculum</taxon>
    </lineage>
</organism>
<dbReference type="EMBL" id="BMZS01000002">
    <property type="protein sequence ID" value="GHD42304.1"/>
    <property type="molecule type" value="Genomic_DNA"/>
</dbReference>
<dbReference type="AlphaFoldDB" id="A0A918XPG6"/>
<evidence type="ECO:0008006" key="3">
    <source>
        <dbReference type="Google" id="ProtNLM"/>
    </source>
</evidence>
<evidence type="ECO:0000313" key="2">
    <source>
        <dbReference type="Proteomes" id="UP000630353"/>
    </source>
</evidence>
<protein>
    <recommendedName>
        <fullName evidence="3">Terminase</fullName>
    </recommendedName>
</protein>
<dbReference type="RefSeq" id="WP_189987569.1">
    <property type="nucleotide sequence ID" value="NZ_BMZS01000002.1"/>
</dbReference>
<gene>
    <name evidence="1" type="ORF">GCM10017083_07180</name>
</gene>
<evidence type="ECO:0000313" key="1">
    <source>
        <dbReference type="EMBL" id="GHD42304.1"/>
    </source>
</evidence>
<keyword evidence="2" id="KW-1185">Reference proteome</keyword>
<proteinExistence type="predicted"/>
<sequence length="155" mass="17028">MAVQRWTSRRRAAFLKALADTGNVSAAARAAKASRSRAYQLKVADPDFAAEWTDALETAIDALDAEARRRALDGVETPHFHQGRVAGTVRKYSDTLLMFLLRAHRPERYRDRPAGGSDADADLEDDLAAARDTLAARLARLDDEPEPGEPEADPE</sequence>